<reference evidence="1" key="1">
    <citation type="submission" date="2021-10" db="EMBL/GenBank/DDBJ databases">
        <authorList>
            <person name="Piombo E."/>
        </authorList>
    </citation>
    <scope>NUCLEOTIDE SEQUENCE</scope>
</reference>
<organism evidence="1 2">
    <name type="scientific">Clonostachys rhizophaga</name>
    <dbReference type="NCBI Taxonomy" id="160324"/>
    <lineage>
        <taxon>Eukaryota</taxon>
        <taxon>Fungi</taxon>
        <taxon>Dikarya</taxon>
        <taxon>Ascomycota</taxon>
        <taxon>Pezizomycotina</taxon>
        <taxon>Sordariomycetes</taxon>
        <taxon>Hypocreomycetidae</taxon>
        <taxon>Hypocreales</taxon>
        <taxon>Bionectriaceae</taxon>
        <taxon>Clonostachys</taxon>
    </lineage>
</organism>
<proteinExistence type="predicted"/>
<name>A0A9N9VKK7_9HYPO</name>
<accession>A0A9N9VKK7</accession>
<feature type="non-terminal residue" evidence="1">
    <location>
        <position position="297"/>
    </location>
</feature>
<dbReference type="OrthoDB" id="5138550at2759"/>
<evidence type="ECO:0000313" key="1">
    <source>
        <dbReference type="EMBL" id="CAH0023458.1"/>
    </source>
</evidence>
<keyword evidence="2" id="KW-1185">Reference proteome</keyword>
<comment type="caution">
    <text evidence="1">The sequence shown here is derived from an EMBL/GenBank/DDBJ whole genome shotgun (WGS) entry which is preliminary data.</text>
</comment>
<dbReference type="AlphaFoldDB" id="A0A9N9VKK7"/>
<protein>
    <submittedName>
        <fullName evidence="1">Uncharacterized protein</fullName>
    </submittedName>
</protein>
<dbReference type="EMBL" id="CABFNQ020000692">
    <property type="protein sequence ID" value="CAH0023458.1"/>
    <property type="molecule type" value="Genomic_DNA"/>
</dbReference>
<sequence>MDGLVKLSQVYFDNAFGFQVSQAPIEHATLEISISATDPKGTAHQTTVLASMVSESNLASWIHDEILNVSKAAFRSLTSAMGPWFVTHLVLRVQHTCVIVVFLPVKKTDCRGIHGTHTGKLSRFLPCLIRLSEHIHAPQVLFLSSAIHQQHKFDVGTASELGVIQRIEQQAGFDPSAVKGYALVKSEHTAKMVRAEIDELTVWSQAVGEIGVNCSNRGRNHRTFWRMLAALRQAEEDSETLGLPQGPAMERYKASLRELCGVLPTVERQMETYDEYILYLKDRTERLSSVVRYGDII</sequence>
<dbReference type="Proteomes" id="UP000696573">
    <property type="component" value="Unassembled WGS sequence"/>
</dbReference>
<evidence type="ECO:0000313" key="2">
    <source>
        <dbReference type="Proteomes" id="UP000696573"/>
    </source>
</evidence>
<gene>
    <name evidence="1" type="ORF">CRHIZ90672A_00010902</name>
</gene>